<dbReference type="Pfam" id="PF06737">
    <property type="entry name" value="Transglycosylas"/>
    <property type="match status" value="1"/>
</dbReference>
<organism evidence="5 6">
    <name type="scientific">Nocardioides agri</name>
    <dbReference type="NCBI Taxonomy" id="2682843"/>
    <lineage>
        <taxon>Bacteria</taxon>
        <taxon>Bacillati</taxon>
        <taxon>Actinomycetota</taxon>
        <taxon>Actinomycetes</taxon>
        <taxon>Propionibacteriales</taxon>
        <taxon>Nocardioidaceae</taxon>
        <taxon>Nocardioides</taxon>
    </lineage>
</organism>
<dbReference type="GO" id="GO:0016787">
    <property type="term" value="F:hydrolase activity"/>
    <property type="evidence" value="ECO:0007669"/>
    <property type="project" value="UniProtKB-KW"/>
</dbReference>
<dbReference type="Proteomes" id="UP000473525">
    <property type="component" value="Unassembled WGS sequence"/>
</dbReference>
<dbReference type="RefSeq" id="WP_157346846.1">
    <property type="nucleotide sequence ID" value="NZ_WSEK01000005.1"/>
</dbReference>
<dbReference type="InterPro" id="IPR010618">
    <property type="entry name" value="RPF"/>
</dbReference>
<dbReference type="AlphaFoldDB" id="A0A6L6XYK3"/>
<dbReference type="SUPFAM" id="SSF53955">
    <property type="entry name" value="Lysozyme-like"/>
    <property type="match status" value="1"/>
</dbReference>
<comment type="similarity">
    <text evidence="1">Belongs to the transglycosylase family. Rpf subfamily.</text>
</comment>
<accession>A0A6L6XYK3</accession>
<dbReference type="Gene3D" id="1.10.530.10">
    <property type="match status" value="1"/>
</dbReference>
<keyword evidence="2" id="KW-0378">Hydrolase</keyword>
<evidence type="ECO:0000313" key="6">
    <source>
        <dbReference type="Proteomes" id="UP000473525"/>
    </source>
</evidence>
<evidence type="ECO:0000256" key="3">
    <source>
        <dbReference type="SAM" id="SignalP"/>
    </source>
</evidence>
<protein>
    <recommendedName>
        <fullName evidence="4">Resuscitation-promoting factor core lysozyme-like domain-containing protein</fullName>
    </recommendedName>
</protein>
<comment type="caution">
    <text evidence="5">The sequence shown here is derived from an EMBL/GenBank/DDBJ whole genome shotgun (WGS) entry which is preliminary data.</text>
</comment>
<proteinExistence type="inferred from homology"/>
<feature type="chain" id="PRO_5038831778" description="Resuscitation-promoting factor core lysozyme-like domain-containing protein" evidence="3">
    <location>
        <begin position="23"/>
        <end position="112"/>
    </location>
</feature>
<feature type="signal peptide" evidence="3">
    <location>
        <begin position="1"/>
        <end position="22"/>
    </location>
</feature>
<evidence type="ECO:0000256" key="1">
    <source>
        <dbReference type="ARBA" id="ARBA00010830"/>
    </source>
</evidence>
<dbReference type="InterPro" id="IPR023346">
    <property type="entry name" value="Lysozyme-like_dom_sf"/>
</dbReference>
<evidence type="ECO:0000259" key="4">
    <source>
        <dbReference type="Pfam" id="PF06737"/>
    </source>
</evidence>
<feature type="domain" description="Resuscitation-promoting factor core lysozyme-like" evidence="4">
    <location>
        <begin position="30"/>
        <end position="105"/>
    </location>
</feature>
<reference evidence="5 6" key="1">
    <citation type="submission" date="2019-12" db="EMBL/GenBank/DDBJ databases">
        <authorList>
            <person name="Huq M.A."/>
        </authorList>
    </citation>
    <scope>NUCLEOTIDE SEQUENCE [LARGE SCALE GENOMIC DNA]</scope>
    <source>
        <strain evidence="5 6">MAH-18</strain>
    </source>
</reference>
<keyword evidence="6" id="KW-1185">Reference proteome</keyword>
<evidence type="ECO:0000256" key="2">
    <source>
        <dbReference type="ARBA" id="ARBA00022801"/>
    </source>
</evidence>
<keyword evidence="3" id="KW-0732">Signal</keyword>
<sequence>MRMRTLLSAAALTATTLVPVVALDAPSQAASVRTWERLAHCESGGRWHINTGNGYYGGLQISPSTWAGHGGRQFASLPSRASKGEQIKIAERIKRSQGWGAWPACSARIGVR</sequence>
<evidence type="ECO:0000313" key="5">
    <source>
        <dbReference type="EMBL" id="MVQ51803.1"/>
    </source>
</evidence>
<gene>
    <name evidence="5" type="ORF">GON03_21705</name>
</gene>
<name>A0A6L6XYK3_9ACTN</name>
<dbReference type="CDD" id="cd13925">
    <property type="entry name" value="RPF"/>
    <property type="match status" value="1"/>
</dbReference>
<dbReference type="EMBL" id="WSEK01000005">
    <property type="protein sequence ID" value="MVQ51803.1"/>
    <property type="molecule type" value="Genomic_DNA"/>
</dbReference>